<dbReference type="PANTHER" id="PTHR33990">
    <property type="entry name" value="PROTEIN YJDN-RELATED"/>
    <property type="match status" value="1"/>
</dbReference>
<dbReference type="Proteomes" id="UP000281547">
    <property type="component" value="Unassembled WGS sequence"/>
</dbReference>
<protein>
    <submittedName>
        <fullName evidence="2">VOC family protein</fullName>
    </submittedName>
</protein>
<keyword evidence="3" id="KW-1185">Reference proteome</keyword>
<dbReference type="PANTHER" id="PTHR33990:SF2">
    <property type="entry name" value="PHNB-LIKE DOMAIN-CONTAINING PROTEIN"/>
    <property type="match status" value="1"/>
</dbReference>
<dbReference type="EMBL" id="RZNJ01000001">
    <property type="protein sequence ID" value="RUT35127.1"/>
    <property type="molecule type" value="Genomic_DNA"/>
</dbReference>
<feature type="domain" description="PhnB-like" evidence="1">
    <location>
        <begin position="3"/>
        <end position="117"/>
    </location>
</feature>
<dbReference type="OrthoDB" id="9806473at2"/>
<dbReference type="InterPro" id="IPR029068">
    <property type="entry name" value="Glyas_Bleomycin-R_OHBP_Dase"/>
</dbReference>
<comment type="caution">
    <text evidence="2">The sequence shown here is derived from an EMBL/GenBank/DDBJ whole genome shotgun (WGS) entry which is preliminary data.</text>
</comment>
<accession>A0A433XM10</accession>
<dbReference type="InterPro" id="IPR028973">
    <property type="entry name" value="PhnB-like"/>
</dbReference>
<evidence type="ECO:0000313" key="3">
    <source>
        <dbReference type="Proteomes" id="UP000281547"/>
    </source>
</evidence>
<dbReference type="InterPro" id="IPR009725">
    <property type="entry name" value="3_dmu_93_MTrfase"/>
</dbReference>
<dbReference type="AlphaFoldDB" id="A0A433XM10"/>
<dbReference type="CDD" id="cd06588">
    <property type="entry name" value="PhnB_like"/>
    <property type="match status" value="1"/>
</dbReference>
<dbReference type="SUPFAM" id="SSF54593">
    <property type="entry name" value="Glyoxalase/Bleomycin resistance protein/Dihydroxybiphenyl dioxygenase"/>
    <property type="match status" value="1"/>
</dbReference>
<dbReference type="RefSeq" id="WP_127187247.1">
    <property type="nucleotide sequence ID" value="NZ_RZNJ01000001.1"/>
</dbReference>
<evidence type="ECO:0000313" key="2">
    <source>
        <dbReference type="EMBL" id="RUT35127.1"/>
    </source>
</evidence>
<gene>
    <name evidence="2" type="ORF">EMQ25_04035</name>
</gene>
<dbReference type="PIRSF" id="PIRSF021700">
    <property type="entry name" value="3_dmu_93_MTrfase"/>
    <property type="match status" value="1"/>
</dbReference>
<dbReference type="Pfam" id="PF06983">
    <property type="entry name" value="3-dmu-9_3-mt"/>
    <property type="match status" value="1"/>
</dbReference>
<name>A0A433XM10_9HYPH</name>
<organism evidence="2 3">
    <name type="scientific">Arsenicitalea aurantiaca</name>
    <dbReference type="NCBI Taxonomy" id="1783274"/>
    <lineage>
        <taxon>Bacteria</taxon>
        <taxon>Pseudomonadati</taxon>
        <taxon>Pseudomonadota</taxon>
        <taxon>Alphaproteobacteria</taxon>
        <taxon>Hyphomicrobiales</taxon>
        <taxon>Devosiaceae</taxon>
        <taxon>Arsenicitalea</taxon>
    </lineage>
</organism>
<reference evidence="2 3" key="1">
    <citation type="journal article" date="2016" name="Int. J. Syst. Evol. Microbiol.">
        <title>Arsenicitalea aurantiaca gen. nov., sp. nov., a new member of the family Hyphomicrobiaceae, isolated from high-arsenic sediment.</title>
        <authorList>
            <person name="Mu Y."/>
            <person name="Zhou L."/>
            <person name="Zeng X.C."/>
            <person name="Liu L."/>
            <person name="Pan Y."/>
            <person name="Chen X."/>
            <person name="Wang J."/>
            <person name="Li S."/>
            <person name="Li W.J."/>
            <person name="Wang Y."/>
        </authorList>
    </citation>
    <scope>NUCLEOTIDE SEQUENCE [LARGE SCALE GENOMIC DNA]</scope>
    <source>
        <strain evidence="2 3">42-50</strain>
    </source>
</reference>
<sequence length="158" mass="17383">MSKITPFLWFNDQLEEAMDFYTGLFPDGRILKIVRHGKNGMGPEGSAFTAEFELAGQRFSGINGGPHFNFNEAVSFVIDCADQAEVDRYWEALTGNGGAESQCGWCKDRFGVSWQVVPRQLHATINGPDAEGAARATQAMLKMRKIDVASLERAYAGV</sequence>
<dbReference type="Gene3D" id="3.10.180.10">
    <property type="entry name" value="2,3-Dihydroxybiphenyl 1,2-Dioxygenase, domain 1"/>
    <property type="match status" value="1"/>
</dbReference>
<evidence type="ECO:0000259" key="1">
    <source>
        <dbReference type="Pfam" id="PF06983"/>
    </source>
</evidence>
<proteinExistence type="predicted"/>